<evidence type="ECO:0000313" key="4">
    <source>
        <dbReference type="Proteomes" id="UP000192936"/>
    </source>
</evidence>
<keyword evidence="1 2" id="KW-0732">Signal</keyword>
<organism evidence="3 4">
    <name type="scientific">Azospirillum oryzae</name>
    <dbReference type="NCBI Taxonomy" id="286727"/>
    <lineage>
        <taxon>Bacteria</taxon>
        <taxon>Pseudomonadati</taxon>
        <taxon>Pseudomonadota</taxon>
        <taxon>Alphaproteobacteria</taxon>
        <taxon>Rhodospirillales</taxon>
        <taxon>Azospirillaceae</taxon>
        <taxon>Azospirillum</taxon>
    </lineage>
</organism>
<proteinExistence type="predicted"/>
<sequence>MNHRCLRILPLIAALSSFSVPALSESIEESCKQGASEPPLVWYSSQDPSRNTATVDAFSKAYPGIKIEMFRLTTGALAARYASERTAGVINADLISVGDPNFINTGFDKGWFVKFEKPDLPALAKLDDKWFHRGAAVTGNSILGISYNVDLVGSHPPKTWEDLLRPEFKGKITLGDPRNVPSYLALYRILRDELGPDYLKALAAQQPVLFESGVPGTQKMAAGEYAIAFPNSLSVVNPLKAQGAPVEFVVPPLTTGNEYITMISEGADSPKAAKCFYNFLFTDTGQKAYTGTIAVSPFPHLAGATAMPAQYKDPKITELPKHAKDILELLKIQ</sequence>
<evidence type="ECO:0000256" key="1">
    <source>
        <dbReference type="ARBA" id="ARBA00022729"/>
    </source>
</evidence>
<feature type="signal peptide" evidence="2">
    <location>
        <begin position="1"/>
        <end position="22"/>
    </location>
</feature>
<name>A0A1X7HNT9_9PROT</name>
<feature type="chain" id="PRO_5012620581" evidence="2">
    <location>
        <begin position="23"/>
        <end position="333"/>
    </location>
</feature>
<dbReference type="SUPFAM" id="SSF53850">
    <property type="entry name" value="Periplasmic binding protein-like II"/>
    <property type="match status" value="1"/>
</dbReference>
<dbReference type="STRING" id="286727.SAMN02982917_6923"/>
<reference evidence="3 4" key="1">
    <citation type="submission" date="2017-04" db="EMBL/GenBank/DDBJ databases">
        <authorList>
            <person name="Afonso C.L."/>
            <person name="Miller P.J."/>
            <person name="Scott M.A."/>
            <person name="Spackman E."/>
            <person name="Goraichik I."/>
            <person name="Dimitrov K.M."/>
            <person name="Suarez D.L."/>
            <person name="Swayne D.E."/>
        </authorList>
    </citation>
    <scope>NUCLEOTIDE SEQUENCE [LARGE SCALE GENOMIC DNA]</scope>
    <source>
        <strain evidence="3 4">A2P</strain>
    </source>
</reference>
<dbReference type="PANTHER" id="PTHR30006">
    <property type="entry name" value="THIAMINE-BINDING PERIPLASMIC PROTEIN-RELATED"/>
    <property type="match status" value="1"/>
</dbReference>
<dbReference type="AlphaFoldDB" id="A0A1X7HNT9"/>
<accession>A0A1X7HNT9</accession>
<protein>
    <submittedName>
        <fullName evidence="3">Iron(III) transport system substrate-binding protein</fullName>
    </submittedName>
</protein>
<dbReference type="Proteomes" id="UP000192936">
    <property type="component" value="Unassembled WGS sequence"/>
</dbReference>
<gene>
    <name evidence="3" type="ORF">SAMN02982917_6923</name>
</gene>
<evidence type="ECO:0000256" key="2">
    <source>
        <dbReference type="SAM" id="SignalP"/>
    </source>
</evidence>
<dbReference type="InterPro" id="IPR006059">
    <property type="entry name" value="SBP"/>
</dbReference>
<dbReference type="EMBL" id="FXAK01000009">
    <property type="protein sequence ID" value="SMF89982.1"/>
    <property type="molecule type" value="Genomic_DNA"/>
</dbReference>
<dbReference type="Pfam" id="PF13416">
    <property type="entry name" value="SBP_bac_8"/>
    <property type="match status" value="1"/>
</dbReference>
<evidence type="ECO:0000313" key="3">
    <source>
        <dbReference type="EMBL" id="SMF89982.1"/>
    </source>
</evidence>
<dbReference type="Gene3D" id="3.40.190.10">
    <property type="entry name" value="Periplasmic binding protein-like II"/>
    <property type="match status" value="2"/>
</dbReference>